<feature type="domain" description="Phenol hydroxylase-like C-terminal dimerisation" evidence="6">
    <location>
        <begin position="487"/>
        <end position="665"/>
    </location>
</feature>
<evidence type="ECO:0000259" key="5">
    <source>
        <dbReference type="Pfam" id="PF01494"/>
    </source>
</evidence>
<keyword evidence="4" id="KW-0560">Oxidoreductase</keyword>
<dbReference type="EMBL" id="JBFXLQ010000003">
    <property type="protein sequence ID" value="KAL2871463.1"/>
    <property type="molecule type" value="Genomic_DNA"/>
</dbReference>
<dbReference type="SUPFAM" id="SSF52833">
    <property type="entry name" value="Thioredoxin-like"/>
    <property type="match status" value="1"/>
</dbReference>
<sequence>MPVFTESSASSRELRVLPSFAPPLPRLSPAFPNHNTTDPNEPAQAKYEVVIVGAGPAGLMLNLLLARYGLSDSSLLCVDAKPGTLKSGQADGLQPRTLEVLKSLGLADEILNDGCHLEEVAFWNPTGKTEAEGDVIERTSIVPDVSVPTRFQHEVTIHQGRIERILETDLLRYSKRGVQRNTQLLDVRIDEEGDGEFPVVAHIEVENAAGGKVRRSIRSKYLVGADGAHSVVRRSMGLHLEGESTDHIWGVVDLVIDTDFPDIRRRTAIHSPAGSVMVIPRERIATGDYLTRLYVQVPEIEIEAGDDQKTKEGAKARRAQVTLESIFQHAADAFKPYYIKPKEGGAVDWWAAYQIGQRVSGQFTVKDKKGVNRVFIAGDACHTHSPKAGQGMNVSMMDSYNLAWKLIYSLHGLTPGPVETAKPDPVLDTYHAERHTIAQQLIDFDRAFSSMFSGKIGSEDGIGQALTHEQFLEVFSTGNGFTSGCGIEYPENVTVDKTTTKDPITGTDYLRGILRPGRRLLNVRVKRFADGNRRDLQDDFLSTGRFRILCLTSSDLLDPQGVSAQALKSLGSSVIPKFPPTVIEQVVIHPRLGKDFMWRDVPKELKQHSEMQFYSGHALNDDVYAIYGVDEKAGAVAVVRPDGYIGTIAALDDIARVEEYLRRCIRTV</sequence>
<dbReference type="Gene3D" id="3.30.9.10">
    <property type="entry name" value="D-Amino Acid Oxidase, subunit A, domain 2"/>
    <property type="match status" value="1"/>
</dbReference>
<dbReference type="PANTHER" id="PTHR43004:SF15">
    <property type="entry name" value="MONOOXYGENASE, PUTATIVE (AFU_ORTHOLOGUE AFUA_6G03030)-RELATED"/>
    <property type="match status" value="1"/>
</dbReference>
<gene>
    <name evidence="7" type="ORF">BJX67DRAFT_342287</name>
</gene>
<dbReference type="InterPro" id="IPR012941">
    <property type="entry name" value="Phe_hydrox_C_dim_dom"/>
</dbReference>
<comment type="caution">
    <text evidence="7">The sequence shown here is derived from an EMBL/GenBank/DDBJ whole genome shotgun (WGS) entry which is preliminary data.</text>
</comment>
<dbReference type="PANTHER" id="PTHR43004">
    <property type="entry name" value="TRK SYSTEM POTASSIUM UPTAKE PROTEIN"/>
    <property type="match status" value="1"/>
</dbReference>
<dbReference type="Gene3D" id="3.40.30.20">
    <property type="match status" value="1"/>
</dbReference>
<dbReference type="InterPro" id="IPR036188">
    <property type="entry name" value="FAD/NAD-bd_sf"/>
</dbReference>
<evidence type="ECO:0000313" key="7">
    <source>
        <dbReference type="EMBL" id="KAL2871463.1"/>
    </source>
</evidence>
<dbReference type="Gene3D" id="3.50.50.60">
    <property type="entry name" value="FAD/NAD(P)-binding domain"/>
    <property type="match status" value="1"/>
</dbReference>
<evidence type="ECO:0000313" key="8">
    <source>
        <dbReference type="Proteomes" id="UP001610432"/>
    </source>
</evidence>
<evidence type="ECO:0000256" key="2">
    <source>
        <dbReference type="ARBA" id="ARBA00022630"/>
    </source>
</evidence>
<organism evidence="7 8">
    <name type="scientific">Aspergillus lucknowensis</name>
    <dbReference type="NCBI Taxonomy" id="176173"/>
    <lineage>
        <taxon>Eukaryota</taxon>
        <taxon>Fungi</taxon>
        <taxon>Dikarya</taxon>
        <taxon>Ascomycota</taxon>
        <taxon>Pezizomycotina</taxon>
        <taxon>Eurotiomycetes</taxon>
        <taxon>Eurotiomycetidae</taxon>
        <taxon>Eurotiales</taxon>
        <taxon>Aspergillaceae</taxon>
        <taxon>Aspergillus</taxon>
        <taxon>Aspergillus subgen. Nidulantes</taxon>
    </lineage>
</organism>
<comment type="similarity">
    <text evidence="1">Belongs to the PheA/TfdB FAD monooxygenase family.</text>
</comment>
<feature type="domain" description="FAD-binding" evidence="5">
    <location>
        <begin position="47"/>
        <end position="444"/>
    </location>
</feature>
<dbReference type="CDD" id="cd02979">
    <property type="entry name" value="PHOX_C"/>
    <property type="match status" value="1"/>
</dbReference>
<keyword evidence="3" id="KW-0274">FAD</keyword>
<accession>A0ABR4M4F9</accession>
<evidence type="ECO:0000259" key="6">
    <source>
        <dbReference type="Pfam" id="PF07976"/>
    </source>
</evidence>
<proteinExistence type="inferred from homology"/>
<dbReference type="PRINTS" id="PR00420">
    <property type="entry name" value="RNGMNOXGNASE"/>
</dbReference>
<evidence type="ECO:0000256" key="1">
    <source>
        <dbReference type="ARBA" id="ARBA00007801"/>
    </source>
</evidence>
<dbReference type="InterPro" id="IPR038220">
    <property type="entry name" value="PHOX_C_sf"/>
</dbReference>
<reference evidence="7 8" key="1">
    <citation type="submission" date="2024-07" db="EMBL/GenBank/DDBJ databases">
        <title>Section-level genome sequencing and comparative genomics of Aspergillus sections Usti and Cavernicolus.</title>
        <authorList>
            <consortium name="Lawrence Berkeley National Laboratory"/>
            <person name="Nybo J.L."/>
            <person name="Vesth T.C."/>
            <person name="Theobald S."/>
            <person name="Frisvad J.C."/>
            <person name="Larsen T.O."/>
            <person name="Kjaerboelling I."/>
            <person name="Rothschild-Mancinelli K."/>
            <person name="Lyhne E.K."/>
            <person name="Kogle M.E."/>
            <person name="Barry K."/>
            <person name="Clum A."/>
            <person name="Na H."/>
            <person name="Ledsgaard L."/>
            <person name="Lin J."/>
            <person name="Lipzen A."/>
            <person name="Kuo A."/>
            <person name="Riley R."/>
            <person name="Mondo S."/>
            <person name="Labutti K."/>
            <person name="Haridas S."/>
            <person name="Pangalinan J."/>
            <person name="Salamov A.A."/>
            <person name="Simmons B.A."/>
            <person name="Magnuson J.K."/>
            <person name="Chen J."/>
            <person name="Drula E."/>
            <person name="Henrissat B."/>
            <person name="Wiebenga A."/>
            <person name="Lubbers R.J."/>
            <person name="Gomes A.C."/>
            <person name="Macurrencykelacurrency M.R."/>
            <person name="Stajich J."/>
            <person name="Grigoriev I.V."/>
            <person name="Mortensen U.H."/>
            <person name="De Vries R.P."/>
            <person name="Baker S.E."/>
            <person name="Andersen M.R."/>
        </authorList>
    </citation>
    <scope>NUCLEOTIDE SEQUENCE [LARGE SCALE GENOMIC DNA]</scope>
    <source>
        <strain evidence="7 8">CBS 449.75</strain>
    </source>
</reference>
<keyword evidence="8" id="KW-1185">Reference proteome</keyword>
<evidence type="ECO:0000256" key="4">
    <source>
        <dbReference type="ARBA" id="ARBA00023002"/>
    </source>
</evidence>
<dbReference type="SUPFAM" id="SSF51905">
    <property type="entry name" value="FAD/NAD(P)-binding domain"/>
    <property type="match status" value="1"/>
</dbReference>
<evidence type="ECO:0000256" key="3">
    <source>
        <dbReference type="ARBA" id="ARBA00022827"/>
    </source>
</evidence>
<dbReference type="GeneID" id="98143087"/>
<protein>
    <submittedName>
        <fullName evidence="7">FAD binding domain-containing protein</fullName>
    </submittedName>
</protein>
<dbReference type="Pfam" id="PF07976">
    <property type="entry name" value="Phe_hydrox_dim"/>
    <property type="match status" value="1"/>
</dbReference>
<dbReference type="InterPro" id="IPR002938">
    <property type="entry name" value="FAD-bd"/>
</dbReference>
<dbReference type="InterPro" id="IPR050641">
    <property type="entry name" value="RIFMO-like"/>
</dbReference>
<dbReference type="InterPro" id="IPR036249">
    <property type="entry name" value="Thioredoxin-like_sf"/>
</dbReference>
<dbReference type="RefSeq" id="XP_070890442.1">
    <property type="nucleotide sequence ID" value="XM_071028015.1"/>
</dbReference>
<dbReference type="Proteomes" id="UP001610432">
    <property type="component" value="Unassembled WGS sequence"/>
</dbReference>
<dbReference type="SUPFAM" id="SSF54373">
    <property type="entry name" value="FAD-linked reductases, C-terminal domain"/>
    <property type="match status" value="1"/>
</dbReference>
<keyword evidence="2" id="KW-0285">Flavoprotein</keyword>
<dbReference type="Pfam" id="PF01494">
    <property type="entry name" value="FAD_binding_3"/>
    <property type="match status" value="1"/>
</dbReference>
<name>A0ABR4M4F9_9EURO</name>